<dbReference type="PANTHER" id="PTHR22777:SF17">
    <property type="entry name" value="UPF0053 PROTEIN SLL0260"/>
    <property type="match status" value="1"/>
</dbReference>
<protein>
    <submittedName>
        <fullName evidence="12">Hemolysin</fullName>
    </submittedName>
</protein>
<keyword evidence="2 8" id="KW-0812">Transmembrane</keyword>
<evidence type="ECO:0000256" key="2">
    <source>
        <dbReference type="ARBA" id="ARBA00022692"/>
    </source>
</evidence>
<feature type="transmembrane region" description="Helical" evidence="9">
    <location>
        <begin position="6"/>
        <end position="32"/>
    </location>
</feature>
<dbReference type="FunFam" id="3.10.580.10:FF:000002">
    <property type="entry name" value="Magnesium/cobalt efflux protein CorC"/>
    <property type="match status" value="1"/>
</dbReference>
<dbReference type="SUPFAM" id="SSF54631">
    <property type="entry name" value="CBS-domain pair"/>
    <property type="match status" value="1"/>
</dbReference>
<evidence type="ECO:0000256" key="6">
    <source>
        <dbReference type="ARBA" id="ARBA00023136"/>
    </source>
</evidence>
<name>A0A2N5ZMV5_MUIH1</name>
<dbReference type="EMBL" id="PKTG01000011">
    <property type="protein sequence ID" value="PLX20014.1"/>
    <property type="molecule type" value="Genomic_DNA"/>
</dbReference>
<evidence type="ECO:0000256" key="5">
    <source>
        <dbReference type="ARBA" id="ARBA00023122"/>
    </source>
</evidence>
<evidence type="ECO:0000313" key="12">
    <source>
        <dbReference type="EMBL" id="PLX20014.1"/>
    </source>
</evidence>
<dbReference type="SMART" id="SM01091">
    <property type="entry name" value="CorC_HlyC"/>
    <property type="match status" value="1"/>
</dbReference>
<feature type="domain" description="CBS" evidence="10">
    <location>
        <begin position="208"/>
        <end position="267"/>
    </location>
</feature>
<evidence type="ECO:0000256" key="7">
    <source>
        <dbReference type="PROSITE-ProRule" id="PRU00703"/>
    </source>
</evidence>
<comment type="caution">
    <text evidence="12">The sequence shown here is derived from an EMBL/GenBank/DDBJ whole genome shotgun (WGS) entry which is preliminary data.</text>
</comment>
<keyword evidence="5 7" id="KW-0129">CBS domain</keyword>
<dbReference type="InterPro" id="IPR016169">
    <property type="entry name" value="FAD-bd_PCMH_sub2"/>
</dbReference>
<dbReference type="GO" id="GO:0005886">
    <property type="term" value="C:plasma membrane"/>
    <property type="evidence" value="ECO:0007669"/>
    <property type="project" value="TreeGrafter"/>
</dbReference>
<dbReference type="InterPro" id="IPR005170">
    <property type="entry name" value="Transptr-assoc_dom"/>
</dbReference>
<evidence type="ECO:0000313" key="13">
    <source>
        <dbReference type="Proteomes" id="UP000234857"/>
    </source>
</evidence>
<feature type="transmembrane region" description="Helical" evidence="9">
    <location>
        <begin position="95"/>
        <end position="112"/>
    </location>
</feature>
<comment type="subcellular location">
    <subcellularLocation>
        <location evidence="1">Membrane</location>
        <topology evidence="1">Multi-pass membrane protein</topology>
    </subcellularLocation>
</comment>
<organism evidence="12 13">
    <name type="scientific">Muiribacterium halophilum</name>
    <dbReference type="NCBI Taxonomy" id="2053465"/>
    <lineage>
        <taxon>Bacteria</taxon>
        <taxon>Candidatus Muiribacteriota</taxon>
        <taxon>Candidatus Muiribacteriia</taxon>
        <taxon>Candidatus Muiribacteriales</taxon>
        <taxon>Candidatus Muiribacteriaceae</taxon>
        <taxon>Candidatus Muiribacterium</taxon>
    </lineage>
</organism>
<dbReference type="CDD" id="cd04590">
    <property type="entry name" value="CBS_pair_CorC_HlyC_assoc"/>
    <property type="match status" value="1"/>
</dbReference>
<dbReference type="InterPro" id="IPR046342">
    <property type="entry name" value="CBS_dom_sf"/>
</dbReference>
<feature type="domain" description="CBS" evidence="10">
    <location>
        <begin position="271"/>
        <end position="330"/>
    </location>
</feature>
<proteinExistence type="predicted"/>
<dbReference type="Pfam" id="PF03471">
    <property type="entry name" value="CorC_HlyC"/>
    <property type="match status" value="1"/>
</dbReference>
<evidence type="ECO:0000256" key="3">
    <source>
        <dbReference type="ARBA" id="ARBA00022737"/>
    </source>
</evidence>
<feature type="transmembrane region" description="Helical" evidence="9">
    <location>
        <begin position="60"/>
        <end position="83"/>
    </location>
</feature>
<dbReference type="PROSITE" id="PS51371">
    <property type="entry name" value="CBS"/>
    <property type="match status" value="2"/>
</dbReference>
<evidence type="ECO:0000259" key="10">
    <source>
        <dbReference type="PROSITE" id="PS51371"/>
    </source>
</evidence>
<evidence type="ECO:0000256" key="4">
    <source>
        <dbReference type="ARBA" id="ARBA00022989"/>
    </source>
</evidence>
<sequence>MDDPEYLSLIFVFILLVLSAYFSGSETAFFSINKFQFNRMKEGRKKDSAVFKVLERPRRLLVTIVLGNLFVNILSTVAVTSALVKRFGPVKGNTLASGLMMFLLLLFGEISPKIIAINTVESFTRLSAPIMKFFIFLFTPISTILLFIVNTILKIFGLTEYSTSKNISVEDLKSIIDMGSEEGIIHIDETKMLQSVFRFSDTDVQEIMTPRIDMVCLDINMSIEGLKHIILENRYSRMPVYDENIDNIIGILCVKDIASILNNLQDKQELINKLRKPYFVPENKEAYPMLKFMQKHHTHIAIVVDEYGGVEGLLTMEDIIEELVGEIHDESDEVELPYEFIDQNTIKAEAKMNITEVNDVLDLEIEENPHFNTIAGFIMHRLGKIPEVGEFVDTSDLNVKVLSMDGNRIEKVLIHRKENA</sequence>
<evidence type="ECO:0000256" key="9">
    <source>
        <dbReference type="SAM" id="Phobius"/>
    </source>
</evidence>
<dbReference type="GO" id="GO:0050660">
    <property type="term" value="F:flavin adenine dinucleotide binding"/>
    <property type="evidence" value="ECO:0007669"/>
    <property type="project" value="InterPro"/>
</dbReference>
<dbReference type="InterPro" id="IPR000644">
    <property type="entry name" value="CBS_dom"/>
</dbReference>
<keyword evidence="3" id="KW-0677">Repeat</keyword>
<evidence type="ECO:0000259" key="11">
    <source>
        <dbReference type="PROSITE" id="PS51846"/>
    </source>
</evidence>
<dbReference type="InterPro" id="IPR002550">
    <property type="entry name" value="CNNM"/>
</dbReference>
<dbReference type="Gene3D" id="3.30.465.10">
    <property type="match status" value="1"/>
</dbReference>
<accession>A0A2N5ZMV5</accession>
<feature type="transmembrane region" description="Helical" evidence="9">
    <location>
        <begin position="133"/>
        <end position="156"/>
    </location>
</feature>
<dbReference type="SUPFAM" id="SSF56176">
    <property type="entry name" value="FAD-binding/transporter-associated domain-like"/>
    <property type="match status" value="1"/>
</dbReference>
<dbReference type="InterPro" id="IPR036318">
    <property type="entry name" value="FAD-bd_PCMH-like_sf"/>
</dbReference>
<keyword evidence="6 8" id="KW-0472">Membrane</keyword>
<keyword evidence="4 8" id="KW-1133">Transmembrane helix</keyword>
<dbReference type="Pfam" id="PF00571">
    <property type="entry name" value="CBS"/>
    <property type="match status" value="2"/>
</dbReference>
<dbReference type="InterPro" id="IPR044751">
    <property type="entry name" value="Ion_transp-like_CBS"/>
</dbReference>
<feature type="domain" description="CNNM transmembrane" evidence="11">
    <location>
        <begin position="1"/>
        <end position="189"/>
    </location>
</feature>
<gene>
    <name evidence="12" type="ORF">C0601_00375</name>
</gene>
<evidence type="ECO:0000256" key="8">
    <source>
        <dbReference type="PROSITE-ProRule" id="PRU01193"/>
    </source>
</evidence>
<dbReference type="Pfam" id="PF01595">
    <property type="entry name" value="CNNM"/>
    <property type="match status" value="1"/>
</dbReference>
<dbReference type="Gene3D" id="3.10.580.10">
    <property type="entry name" value="CBS-domain"/>
    <property type="match status" value="1"/>
</dbReference>
<dbReference type="PROSITE" id="PS51846">
    <property type="entry name" value="CNNM"/>
    <property type="match status" value="1"/>
</dbReference>
<dbReference type="Proteomes" id="UP000234857">
    <property type="component" value="Unassembled WGS sequence"/>
</dbReference>
<dbReference type="AlphaFoldDB" id="A0A2N5ZMV5"/>
<evidence type="ECO:0000256" key="1">
    <source>
        <dbReference type="ARBA" id="ARBA00004141"/>
    </source>
</evidence>
<dbReference type="PANTHER" id="PTHR22777">
    <property type="entry name" value="HEMOLYSIN-RELATED"/>
    <property type="match status" value="1"/>
</dbReference>
<reference evidence="12 13" key="1">
    <citation type="submission" date="2017-11" db="EMBL/GenBank/DDBJ databases">
        <title>Genome-resolved metagenomics identifies genetic mobility, metabolic interactions, and unexpected diversity in perchlorate-reducing communities.</title>
        <authorList>
            <person name="Barnum T.P."/>
            <person name="Figueroa I.A."/>
            <person name="Carlstrom C.I."/>
            <person name="Lucas L.N."/>
            <person name="Engelbrektson A.L."/>
            <person name="Coates J.D."/>
        </authorList>
    </citation>
    <scope>NUCLEOTIDE SEQUENCE [LARGE SCALE GENOMIC DNA]</scope>
    <source>
        <strain evidence="12">BM706</strain>
    </source>
</reference>